<gene>
    <name evidence="7" type="ORF">ASZ90_019629</name>
</gene>
<dbReference type="GO" id="GO:0046655">
    <property type="term" value="P:folic acid metabolic process"/>
    <property type="evidence" value="ECO:0007669"/>
    <property type="project" value="TreeGrafter"/>
</dbReference>
<organism evidence="7">
    <name type="scientific">hydrocarbon metagenome</name>
    <dbReference type="NCBI Taxonomy" id="938273"/>
    <lineage>
        <taxon>unclassified sequences</taxon>
        <taxon>metagenomes</taxon>
        <taxon>ecological metagenomes</taxon>
    </lineage>
</organism>
<evidence type="ECO:0000256" key="4">
    <source>
        <dbReference type="ARBA" id="ARBA00022857"/>
    </source>
</evidence>
<evidence type="ECO:0000259" key="6">
    <source>
        <dbReference type="PROSITE" id="PS51330"/>
    </source>
</evidence>
<name>A0A0W8E2S6_9ZZZZ</name>
<evidence type="ECO:0000256" key="2">
    <source>
        <dbReference type="ARBA" id="ARBA00012856"/>
    </source>
</evidence>
<dbReference type="PANTHER" id="PTHR48069">
    <property type="entry name" value="DIHYDROFOLATE REDUCTASE"/>
    <property type="match status" value="1"/>
</dbReference>
<evidence type="ECO:0000256" key="1">
    <source>
        <dbReference type="ARBA" id="ARBA00004903"/>
    </source>
</evidence>
<feature type="domain" description="DHFR" evidence="6">
    <location>
        <begin position="1"/>
        <end position="161"/>
    </location>
</feature>
<dbReference type="AlphaFoldDB" id="A0A0W8E2S6"/>
<dbReference type="CDD" id="cd00209">
    <property type="entry name" value="DHFR"/>
    <property type="match status" value="1"/>
</dbReference>
<dbReference type="EMBL" id="LNQE01001898">
    <property type="protein sequence ID" value="KUG02975.1"/>
    <property type="molecule type" value="Genomic_DNA"/>
</dbReference>
<proteinExistence type="predicted"/>
<comment type="caution">
    <text evidence="7">The sequence shown here is derived from an EMBL/GenBank/DDBJ whole genome shotgun (WGS) entry which is preliminary data.</text>
</comment>
<dbReference type="PROSITE" id="PS51330">
    <property type="entry name" value="DHFR_2"/>
    <property type="match status" value="1"/>
</dbReference>
<dbReference type="EC" id="1.5.1.3" evidence="2"/>
<evidence type="ECO:0000313" key="7">
    <source>
        <dbReference type="EMBL" id="KUG02975.1"/>
    </source>
</evidence>
<reference evidence="7" key="1">
    <citation type="journal article" date="2015" name="Proc. Natl. Acad. Sci. U.S.A.">
        <title>Networks of energetic and metabolic interactions define dynamics in microbial communities.</title>
        <authorList>
            <person name="Embree M."/>
            <person name="Liu J.K."/>
            <person name="Al-Bassam M.M."/>
            <person name="Zengler K."/>
        </authorList>
    </citation>
    <scope>NUCLEOTIDE SEQUENCE</scope>
</reference>
<dbReference type="GO" id="GO:0046654">
    <property type="term" value="P:tetrahydrofolate biosynthetic process"/>
    <property type="evidence" value="ECO:0007669"/>
    <property type="project" value="InterPro"/>
</dbReference>
<dbReference type="Pfam" id="PF00186">
    <property type="entry name" value="DHFR_1"/>
    <property type="match status" value="1"/>
</dbReference>
<dbReference type="Gene3D" id="3.40.430.10">
    <property type="entry name" value="Dihydrofolate Reductase, subunit A"/>
    <property type="match status" value="1"/>
</dbReference>
<keyword evidence="3" id="KW-0554">One-carbon metabolism</keyword>
<dbReference type="InterPro" id="IPR012259">
    <property type="entry name" value="DHFR"/>
</dbReference>
<dbReference type="InterPro" id="IPR024072">
    <property type="entry name" value="DHFR-like_dom_sf"/>
</dbReference>
<keyword evidence="5 7" id="KW-0560">Oxidoreductase</keyword>
<sequence>MKAIVAVDLKWGIGCGGNLLQRIPEDMKYFRKITLGKVVIMGRETFESLPGQEPLKDRINIVLSKNKLFSNERVTICRSLDELFYELEKYNSDDVFVIGGELVYTQLLPFCNEVYVTKIENTYAADKHFPNLDEDQTWSLISAGNLQTYNNIQYKFVKYVNEKVGKMF</sequence>
<dbReference type="GO" id="GO:0050661">
    <property type="term" value="F:NADP binding"/>
    <property type="evidence" value="ECO:0007669"/>
    <property type="project" value="InterPro"/>
</dbReference>
<dbReference type="PRINTS" id="PR00070">
    <property type="entry name" value="DHFR"/>
</dbReference>
<accession>A0A0W8E2S6</accession>
<keyword evidence="4" id="KW-0521">NADP</keyword>
<protein>
    <recommendedName>
        <fullName evidence="2">dihydrofolate reductase</fullName>
        <ecNumber evidence="2">1.5.1.3</ecNumber>
    </recommendedName>
</protein>
<dbReference type="InterPro" id="IPR001796">
    <property type="entry name" value="DHFR_dom"/>
</dbReference>
<dbReference type="GO" id="GO:0046452">
    <property type="term" value="P:dihydrofolate metabolic process"/>
    <property type="evidence" value="ECO:0007669"/>
    <property type="project" value="TreeGrafter"/>
</dbReference>
<dbReference type="SUPFAM" id="SSF53597">
    <property type="entry name" value="Dihydrofolate reductase-like"/>
    <property type="match status" value="1"/>
</dbReference>
<dbReference type="PANTHER" id="PTHR48069:SF3">
    <property type="entry name" value="DIHYDROFOLATE REDUCTASE"/>
    <property type="match status" value="1"/>
</dbReference>
<comment type="pathway">
    <text evidence="1">Cofactor biosynthesis; tetrahydrofolate biosynthesis; 5,6,7,8-tetrahydrofolate from 7,8-dihydrofolate: step 1/1.</text>
</comment>
<dbReference type="GO" id="GO:0004146">
    <property type="term" value="F:dihydrofolate reductase activity"/>
    <property type="evidence" value="ECO:0007669"/>
    <property type="project" value="UniProtKB-EC"/>
</dbReference>
<evidence type="ECO:0000256" key="3">
    <source>
        <dbReference type="ARBA" id="ARBA00022563"/>
    </source>
</evidence>
<dbReference type="GO" id="GO:0006730">
    <property type="term" value="P:one-carbon metabolic process"/>
    <property type="evidence" value="ECO:0007669"/>
    <property type="project" value="UniProtKB-KW"/>
</dbReference>
<evidence type="ECO:0000256" key="5">
    <source>
        <dbReference type="ARBA" id="ARBA00023002"/>
    </source>
</evidence>